<dbReference type="Proteomes" id="UP000605201">
    <property type="component" value="Unassembled WGS sequence"/>
</dbReference>
<dbReference type="AlphaFoldDB" id="A0A8J6P344"/>
<proteinExistence type="predicted"/>
<dbReference type="InterPro" id="IPR005358">
    <property type="entry name" value="Puta_zinc/iron-chelating_dom"/>
</dbReference>
<dbReference type="Pfam" id="PF03692">
    <property type="entry name" value="CxxCxxCC"/>
    <property type="match status" value="1"/>
</dbReference>
<sequence length="189" mass="22348">MILEEWAKSVESHRIIELRNYDFLLPFICYKCGSCCRKYTPQIYADNIPLISEFLDISENELIKSHEASYFSEPQNDCPFLTENNLCSIYPFRPSNCRLYPLKTDLHAADVHCPGYSEIRCIWEEFAKRRKYFALIDPNVNKGAVIRKASKKEWPKLLKTFFRCNPSPQMISEFKKMNEIRENLRDDVD</sequence>
<evidence type="ECO:0000313" key="1">
    <source>
        <dbReference type="EMBL" id="MBC8432542.1"/>
    </source>
</evidence>
<dbReference type="PANTHER" id="PTHR35866:SF1">
    <property type="entry name" value="YKGJ FAMILY CYSTEINE CLUSTER PROTEIN"/>
    <property type="match status" value="1"/>
</dbReference>
<reference evidence="1 2" key="1">
    <citation type="submission" date="2020-08" db="EMBL/GenBank/DDBJ databases">
        <title>Bridging the membrane lipid divide: bacteria of the FCB group superphylum have the potential to synthesize archaeal ether lipids.</title>
        <authorList>
            <person name="Villanueva L."/>
            <person name="Von Meijenfeldt F.A.B."/>
            <person name="Westbye A.B."/>
            <person name="Yadav S."/>
            <person name="Hopmans E.C."/>
            <person name="Dutilh B.E."/>
            <person name="Sinninghe Damste J.S."/>
        </authorList>
    </citation>
    <scope>NUCLEOTIDE SEQUENCE [LARGE SCALE GENOMIC DNA]</scope>
    <source>
        <strain evidence="1">NIOZ-UU17</strain>
    </source>
</reference>
<organism evidence="1 2">
    <name type="scientific">Candidatus Desulfatibia vada</name>
    <dbReference type="NCBI Taxonomy" id="2841696"/>
    <lineage>
        <taxon>Bacteria</taxon>
        <taxon>Pseudomonadati</taxon>
        <taxon>Thermodesulfobacteriota</taxon>
        <taxon>Desulfobacteria</taxon>
        <taxon>Desulfobacterales</taxon>
        <taxon>Desulfobacterales incertae sedis</taxon>
        <taxon>Candidatus Desulfatibia</taxon>
    </lineage>
</organism>
<evidence type="ECO:0000313" key="2">
    <source>
        <dbReference type="Proteomes" id="UP000605201"/>
    </source>
</evidence>
<dbReference type="PANTHER" id="PTHR35866">
    <property type="entry name" value="PUTATIVE-RELATED"/>
    <property type="match status" value="1"/>
</dbReference>
<gene>
    <name evidence="1" type="ORF">H8D96_11550</name>
</gene>
<accession>A0A8J6P344</accession>
<name>A0A8J6P344_9BACT</name>
<dbReference type="EMBL" id="JACNIG010000230">
    <property type="protein sequence ID" value="MBC8432542.1"/>
    <property type="molecule type" value="Genomic_DNA"/>
</dbReference>
<protein>
    <submittedName>
        <fullName evidence="1">YkgJ family cysteine cluster protein</fullName>
    </submittedName>
</protein>
<comment type="caution">
    <text evidence="1">The sequence shown here is derived from an EMBL/GenBank/DDBJ whole genome shotgun (WGS) entry which is preliminary data.</text>
</comment>